<dbReference type="InterPro" id="IPR036291">
    <property type="entry name" value="NAD(P)-bd_dom_sf"/>
</dbReference>
<dbReference type="InterPro" id="IPR049900">
    <property type="entry name" value="PKS_mFAS_DH"/>
</dbReference>
<organism evidence="4 5">
    <name type="scientific">Onychorhynchus coronatus</name>
    <name type="common">Royal flycatcher</name>
    <dbReference type="NCBI Taxonomy" id="360224"/>
    <lineage>
        <taxon>Eukaryota</taxon>
        <taxon>Metazoa</taxon>
        <taxon>Chordata</taxon>
        <taxon>Craniata</taxon>
        <taxon>Vertebrata</taxon>
        <taxon>Euteleostomi</taxon>
        <taxon>Archelosauria</taxon>
        <taxon>Archosauria</taxon>
        <taxon>Dinosauria</taxon>
        <taxon>Saurischia</taxon>
        <taxon>Theropoda</taxon>
        <taxon>Coelurosauria</taxon>
        <taxon>Aves</taxon>
        <taxon>Neognathae</taxon>
        <taxon>Neoaves</taxon>
        <taxon>Telluraves</taxon>
        <taxon>Australaves</taxon>
        <taxon>Passeriformes</taxon>
        <taxon>Tyrannidae</taxon>
        <taxon>Onychorhynchus</taxon>
    </lineage>
</organism>
<sequence length="676" mass="75379">MEFGCLLSQDTTPYLYEHKNNGVALVPGALYAELGLASVMSSSRPKVPLSTCQLSIGFSAPCVLTQSSQVLSIKLSPQKDVTAFEILSSSNAVYAAGQVAKGPEAVVEESTISFQDIYQRCRSVISREEVYEALSQVGFQYGSIFRQLSDVHYCQELKEAITSIKVNKETVREMYSYCIHPVLLDCFLQMTAVLTSRTFQSRAGFPSGIGSLVVLRPLEEEMMIYMRRSKSTENCLEVCGCFLDKHGSVLAELKRVAITFMKEVSSRDNEFLLENKWKEVSLSQTIGYLGVKPRVLVFADKFGIAEQLKKYLHPASRYVMYEDWETPLEGHTMTKMRAEVEDYDEILFLWGVQKLNEDLPSKVVDQLAKCCEAYRQVVAALREKTSRCSVRVITYRTTGIYVDHVNCGFALYGMTRTCIVEVPEMTFQLIDLSSCSSLDISVLADVLVKCRGGDYPEVCISQGRIYVSEIRRTPFKDISMLSDIPLYEPQKQLFKQNAVYVVVGGLTGLGFETVKFIAENGGGYIAILSRRIPSNEKQEEMKALQQQYKGSKVVFVQCDVTLTSDVEKAFKSIANTFAGSPIKGVFQGAVALHDGHLEVLTLADFQKVLSPKVAGTLNLHWATSGQELDYFVCYSSVTSFLGNATQTNYAAANSFLDVFCLYRRNRGLSGQSINWG</sequence>
<keyword evidence="5" id="KW-1185">Reference proteome</keyword>
<evidence type="ECO:0000259" key="3">
    <source>
        <dbReference type="PROSITE" id="PS52019"/>
    </source>
</evidence>
<evidence type="ECO:0000313" key="5">
    <source>
        <dbReference type="Proteomes" id="UP000550309"/>
    </source>
</evidence>
<evidence type="ECO:0000313" key="4">
    <source>
        <dbReference type="EMBL" id="NWU87283.1"/>
    </source>
</evidence>
<dbReference type="InterPro" id="IPR042104">
    <property type="entry name" value="PKS_dehydratase_sf"/>
</dbReference>
<dbReference type="PROSITE" id="PS52019">
    <property type="entry name" value="PKS_MFAS_DH"/>
    <property type="match status" value="1"/>
</dbReference>
<gene>
    <name evidence="4" type="primary">Sol1</name>
    <name evidence="4" type="ORF">ONYCOR_R10406</name>
</gene>
<reference evidence="4 5" key="1">
    <citation type="submission" date="2019-09" db="EMBL/GenBank/DDBJ databases">
        <title>Bird 10,000 Genomes (B10K) Project - Family phase.</title>
        <authorList>
            <person name="Zhang G."/>
        </authorList>
    </citation>
    <scope>NUCLEOTIDE SEQUENCE [LARGE SCALE GENOMIC DNA]</scope>
    <source>
        <strain evidence="4">B10K-DU-028-75</strain>
        <tissue evidence="4">Mixed tissue sample</tissue>
    </source>
</reference>
<comment type="caution">
    <text evidence="4">The sequence shown here is derived from an EMBL/GenBank/DDBJ whole genome shotgun (WGS) entry which is preliminary data.</text>
</comment>
<feature type="active site" description="Proton donor; for dehydratase activity" evidence="2">
    <location>
        <position position="185"/>
    </location>
</feature>
<dbReference type="InterPro" id="IPR050444">
    <property type="entry name" value="Polyketide_Synthase"/>
</dbReference>
<feature type="non-terminal residue" evidence="4">
    <location>
        <position position="1"/>
    </location>
</feature>
<proteinExistence type="predicted"/>
<dbReference type="InterPro" id="IPR057326">
    <property type="entry name" value="KR_dom"/>
</dbReference>
<dbReference type="SUPFAM" id="SSF51735">
    <property type="entry name" value="NAD(P)-binding Rossmann-fold domains"/>
    <property type="match status" value="2"/>
</dbReference>
<dbReference type="Pfam" id="PF21089">
    <property type="entry name" value="PKS_DH_N"/>
    <property type="match status" value="1"/>
</dbReference>
<dbReference type="PANTHER" id="PTHR45681:SF8">
    <property type="entry name" value="CARRIER DOMAIN-CONTAINING PROTEIN"/>
    <property type="match status" value="1"/>
</dbReference>
<feature type="active site" description="Proton acceptor; for dehydratase activity" evidence="2">
    <location>
        <position position="18"/>
    </location>
</feature>
<name>A0A7K6ABC8_ONYCO</name>
<evidence type="ECO:0000256" key="1">
    <source>
        <dbReference type="ARBA" id="ARBA00022679"/>
    </source>
</evidence>
<accession>A0A7K6ABC8</accession>
<feature type="region of interest" description="C-terminal hotdog fold" evidence="2">
    <location>
        <begin position="122"/>
        <end position="267"/>
    </location>
</feature>
<dbReference type="InterPro" id="IPR049552">
    <property type="entry name" value="PKS_DH_N"/>
</dbReference>
<dbReference type="Pfam" id="PF08659">
    <property type="entry name" value="KR"/>
    <property type="match status" value="1"/>
</dbReference>
<dbReference type="InterPro" id="IPR049551">
    <property type="entry name" value="PKS_DH_C"/>
</dbReference>
<dbReference type="Gene3D" id="3.40.50.720">
    <property type="entry name" value="NAD(P)-binding Rossmann-like Domain"/>
    <property type="match status" value="1"/>
</dbReference>
<feature type="non-terminal residue" evidence="4">
    <location>
        <position position="676"/>
    </location>
</feature>
<dbReference type="Pfam" id="PF14765">
    <property type="entry name" value="PS-DH"/>
    <property type="match status" value="1"/>
</dbReference>
<dbReference type="EMBL" id="VZRK01000669">
    <property type="protein sequence ID" value="NWU87283.1"/>
    <property type="molecule type" value="Genomic_DNA"/>
</dbReference>
<dbReference type="Gene3D" id="3.10.129.110">
    <property type="entry name" value="Polyketide synthase dehydratase"/>
    <property type="match status" value="1"/>
</dbReference>
<dbReference type="OrthoDB" id="329835at2759"/>
<feature type="region of interest" description="N-terminal hotdog fold" evidence="2">
    <location>
        <begin position="1"/>
        <end position="106"/>
    </location>
</feature>
<protein>
    <submittedName>
        <fullName evidence="4">SOL1 synthase</fullName>
    </submittedName>
</protein>
<dbReference type="Proteomes" id="UP000550309">
    <property type="component" value="Unassembled WGS sequence"/>
</dbReference>
<keyword evidence="1" id="KW-0808">Transferase</keyword>
<dbReference type="InterPro" id="IPR013968">
    <property type="entry name" value="PKS_KR"/>
</dbReference>
<dbReference type="SMART" id="SM00822">
    <property type="entry name" value="PKS_KR"/>
    <property type="match status" value="1"/>
</dbReference>
<dbReference type="GO" id="GO:0016740">
    <property type="term" value="F:transferase activity"/>
    <property type="evidence" value="ECO:0007669"/>
    <property type="project" value="UniProtKB-KW"/>
</dbReference>
<dbReference type="PANTHER" id="PTHR45681">
    <property type="entry name" value="POLYKETIDE SYNTHASE 44-RELATED"/>
    <property type="match status" value="1"/>
</dbReference>
<dbReference type="AlphaFoldDB" id="A0A7K6ABC8"/>
<evidence type="ECO:0000256" key="2">
    <source>
        <dbReference type="PROSITE-ProRule" id="PRU01363"/>
    </source>
</evidence>
<feature type="domain" description="PKS/mFAS DH" evidence="3">
    <location>
        <begin position="1"/>
        <end position="267"/>
    </location>
</feature>